<name>A0A524RR56_9CHRO</name>
<dbReference type="AlphaFoldDB" id="A0A524RR56"/>
<evidence type="ECO:0000313" key="2">
    <source>
        <dbReference type="EMBL" id="TGG96792.1"/>
    </source>
</evidence>
<evidence type="ECO:0000256" key="1">
    <source>
        <dbReference type="SAM" id="Phobius"/>
    </source>
</evidence>
<dbReference type="InterPro" id="IPR010903">
    <property type="entry name" value="DUF1517"/>
</dbReference>
<dbReference type="PANTHER" id="PTHR33975">
    <property type="entry name" value="MYELIN-ASSOCIATED OLIGODENDROCYTE BASIC PROTEIN"/>
    <property type="match status" value="1"/>
</dbReference>
<dbReference type="PIRSF" id="PIRSF037221">
    <property type="entry name" value="DUF1517"/>
    <property type="match status" value="1"/>
</dbReference>
<evidence type="ECO:0000313" key="3">
    <source>
        <dbReference type="Proteomes" id="UP000317990"/>
    </source>
</evidence>
<organism evidence="2 3">
    <name type="scientific">Aphanocapsa feldmannii 277cV</name>
    <dbReference type="NCBI Taxonomy" id="2507553"/>
    <lineage>
        <taxon>Bacteria</taxon>
        <taxon>Bacillati</taxon>
        <taxon>Cyanobacteriota</taxon>
        <taxon>Cyanophyceae</taxon>
        <taxon>Oscillatoriophycideae</taxon>
        <taxon>Chroococcales</taxon>
        <taxon>Microcystaceae</taxon>
        <taxon>Aphanocapsa</taxon>
    </lineage>
</organism>
<dbReference type="Proteomes" id="UP000317990">
    <property type="component" value="Unassembled WGS sequence"/>
</dbReference>
<comment type="caution">
    <text evidence="2">The sequence shown here is derived from an EMBL/GenBank/DDBJ whole genome shotgun (WGS) entry which is preliminary data.</text>
</comment>
<feature type="transmembrane region" description="Helical" evidence="1">
    <location>
        <begin position="90"/>
        <end position="116"/>
    </location>
</feature>
<sequence>MPRKGTYGARAPHRRLPRRLLVGLILPLLLAGLVTLGVPAGAQAAPRGGGRIGGGGFAPRAIPRSSYGGGGGGGSLYNRGFGGGGFGFPFILPFFGFGGGGLFGLLIFMAIAGVVVNGLRGAIGGGATDGNSRTAAPVRVQSDGPVTIAQLQLGLLAGARTLQQDLRQLAAAADTSSSTGLQRLLQDTTLSLMRNPEYWLYANAEQGQVPFGAAEATFNRLSIEERSKLDSETTVNVGGSRRSGGGGSSGASDCIAVTLLLASRSKLDLGTISSGEELAKALRLMGSVPSSDLLSLEVIWQPDAEGGVLSSDTLLTLYPQLQHL</sequence>
<accession>A0A524RR56</accession>
<protein>
    <submittedName>
        <fullName evidence="2">DUF1517 domain-containing protein</fullName>
    </submittedName>
</protein>
<dbReference type="PANTHER" id="PTHR33975:SF2">
    <property type="entry name" value="MYELIN-ASSOCIATED OLIGODENDROCYTE BASIC PROTEIN"/>
    <property type="match status" value="1"/>
</dbReference>
<reference evidence="2 3" key="1">
    <citation type="journal article" date="2019" name="mSystems">
        <title>Life at home and on the roam: Genomic adaptions reflect the dual lifestyle of an intracellular, facultative symbiont.</title>
        <authorList>
            <person name="Burgsdorf I."/>
        </authorList>
    </citation>
    <scope>NUCLEOTIDE SEQUENCE [LARGE SCALE GENOMIC DNA]</scope>
    <source>
        <strain evidence="2">277cV</strain>
    </source>
</reference>
<dbReference type="InterPro" id="IPR053023">
    <property type="entry name" value="FLAP_modulator"/>
</dbReference>
<proteinExistence type="predicted"/>
<keyword evidence="1" id="KW-0472">Membrane</keyword>
<keyword evidence="1" id="KW-1133">Transmembrane helix</keyword>
<keyword evidence="1" id="KW-0812">Transmembrane</keyword>
<dbReference type="EMBL" id="SRMO01000001">
    <property type="protein sequence ID" value="TGG96792.1"/>
    <property type="molecule type" value="Genomic_DNA"/>
</dbReference>
<gene>
    <name evidence="2" type="ORF">ERJ67_00040</name>
</gene>
<dbReference type="Pfam" id="PF07466">
    <property type="entry name" value="DUF1517"/>
    <property type="match status" value="1"/>
</dbReference>